<feature type="transmembrane region" description="Helical" evidence="5">
    <location>
        <begin position="236"/>
        <end position="253"/>
    </location>
</feature>
<feature type="transmembrane region" description="Helical" evidence="5">
    <location>
        <begin position="346"/>
        <end position="365"/>
    </location>
</feature>
<sequence>EHLMADNPIAASFATASRLMEGTQRLLFHQLQARKEGTNAFADYVIVVKTKQNAVEDKDQSSQRLRDTCLRIMTQLSGAGLKFEVRRGSKEFIFFFVLCSTERLRLEVRRARLADWLTGVRIRDVDDDSADGNDSQLTEAERLRLVYDIITNPPSEGGADIKPGSDKFELVESLLPLHDRVYNDDWIKSWSTKWIINKNDLMSLRNHFGEKYYALWLIAPSIAGFFTYWFLGNYSILFSIFMVTWSLIFTEFWKRKEKELSILWGTRNFSRFEKRRPSFREEKYVKNPITGELQPYFPPWKRWLRRAIAAPVIIAFSFTLATALIFYILLEVIVSEYYTGPFREQVIYLPTVIYCILVPGINIVYNRIVRQLNEYENHETESYHEYNLSQKIFIANFLIGYLSLFFIGWVYLPFNKEIGEFFHDLAEILGLSITVKPVGSERLKNELKYFIITAQVINFVTEVVLPYALRYGEHCVQKAKNLSNTSSDNNGGNEDEAGFLKRVKKEVDLPVYDIYEDYAEMVLQYGYVSLFAVVWPLAPVCALVNNWIELRSDAIKICAHTRRPIPARTDSIGPWLDSLTIITWLSTITNPSFVYLYHPSSNAFVSPSAMLVTVTLIWFAEHILNVLRYALQQMLNAFPSWADELVQKEEYELKKRWTERVGIAPVLSLENENYNEALNKEKGELLRYETTHTDHQEILKEILEHLKME</sequence>
<accession>A0A9N9C765</accession>
<keyword evidence="4 5" id="KW-0472">Membrane</keyword>
<evidence type="ECO:0000256" key="4">
    <source>
        <dbReference type="ARBA" id="ARBA00023136"/>
    </source>
</evidence>
<dbReference type="InterPro" id="IPR007632">
    <property type="entry name" value="Anoctamin"/>
</dbReference>
<feature type="transmembrane region" description="Helical" evidence="5">
    <location>
        <begin position="525"/>
        <end position="548"/>
    </location>
</feature>
<dbReference type="GO" id="GO:0032541">
    <property type="term" value="C:cortical endoplasmic reticulum"/>
    <property type="evidence" value="ECO:0007669"/>
    <property type="project" value="TreeGrafter"/>
</dbReference>
<dbReference type="GO" id="GO:0016020">
    <property type="term" value="C:membrane"/>
    <property type="evidence" value="ECO:0007669"/>
    <property type="project" value="UniProtKB-SubCell"/>
</dbReference>
<feature type="domain" description="Anoctamin alpha-beta plait" evidence="7">
    <location>
        <begin position="42"/>
        <end position="171"/>
    </location>
</feature>
<dbReference type="EMBL" id="CAJVPJ010001485">
    <property type="protein sequence ID" value="CAG8593106.1"/>
    <property type="molecule type" value="Genomic_DNA"/>
</dbReference>
<dbReference type="Proteomes" id="UP000789572">
    <property type="component" value="Unassembled WGS sequence"/>
</dbReference>
<evidence type="ECO:0000259" key="6">
    <source>
        <dbReference type="Pfam" id="PF04547"/>
    </source>
</evidence>
<comment type="caution">
    <text evidence="8">The sequence shown here is derived from an EMBL/GenBank/DDBJ whole genome shotgun (WGS) entry which is preliminary data.</text>
</comment>
<gene>
    <name evidence="8" type="ORF">POCULU_LOCUS7076</name>
</gene>
<name>A0A9N9C765_9GLOM</name>
<evidence type="ECO:0000259" key="7">
    <source>
        <dbReference type="Pfam" id="PF20877"/>
    </source>
</evidence>
<dbReference type="OrthoDB" id="296386at2759"/>
<organism evidence="8 9">
    <name type="scientific">Paraglomus occultum</name>
    <dbReference type="NCBI Taxonomy" id="144539"/>
    <lineage>
        <taxon>Eukaryota</taxon>
        <taxon>Fungi</taxon>
        <taxon>Fungi incertae sedis</taxon>
        <taxon>Mucoromycota</taxon>
        <taxon>Glomeromycotina</taxon>
        <taxon>Glomeromycetes</taxon>
        <taxon>Paraglomerales</taxon>
        <taxon>Paraglomeraceae</taxon>
        <taxon>Paraglomus</taxon>
    </lineage>
</organism>
<dbReference type="AlphaFoldDB" id="A0A9N9C765"/>
<dbReference type="InterPro" id="IPR049456">
    <property type="entry name" value="Anoctamin_N_fung"/>
</dbReference>
<feature type="non-terminal residue" evidence="8">
    <location>
        <position position="709"/>
    </location>
</feature>
<dbReference type="PANTHER" id="PTHR12308:SF73">
    <property type="entry name" value="ANOCTAMIN"/>
    <property type="match status" value="1"/>
</dbReference>
<comment type="subcellular location">
    <subcellularLocation>
        <location evidence="1">Membrane</location>
        <topology evidence="1">Multi-pass membrane protein</topology>
    </subcellularLocation>
</comment>
<feature type="transmembrane region" description="Helical" evidence="5">
    <location>
        <begin position="603"/>
        <end position="624"/>
    </location>
</feature>
<dbReference type="GO" id="GO:0005254">
    <property type="term" value="F:chloride channel activity"/>
    <property type="evidence" value="ECO:0007669"/>
    <property type="project" value="TreeGrafter"/>
</dbReference>
<keyword evidence="3 5" id="KW-1133">Transmembrane helix</keyword>
<evidence type="ECO:0000313" key="8">
    <source>
        <dbReference type="EMBL" id="CAG8593106.1"/>
    </source>
</evidence>
<evidence type="ECO:0000256" key="5">
    <source>
        <dbReference type="SAM" id="Phobius"/>
    </source>
</evidence>
<evidence type="ECO:0000256" key="2">
    <source>
        <dbReference type="ARBA" id="ARBA00022692"/>
    </source>
</evidence>
<proteinExistence type="predicted"/>
<reference evidence="8" key="1">
    <citation type="submission" date="2021-06" db="EMBL/GenBank/DDBJ databases">
        <authorList>
            <person name="Kallberg Y."/>
            <person name="Tangrot J."/>
            <person name="Rosling A."/>
        </authorList>
    </citation>
    <scope>NUCLEOTIDE SEQUENCE</scope>
    <source>
        <strain evidence="8">IA702</strain>
    </source>
</reference>
<feature type="transmembrane region" description="Helical" evidence="5">
    <location>
        <begin position="572"/>
        <end position="597"/>
    </location>
</feature>
<evidence type="ECO:0000313" key="9">
    <source>
        <dbReference type="Proteomes" id="UP000789572"/>
    </source>
</evidence>
<dbReference type="Pfam" id="PF20877">
    <property type="entry name" value="Anoctamin_N"/>
    <property type="match status" value="1"/>
</dbReference>
<feature type="transmembrane region" description="Helical" evidence="5">
    <location>
        <begin position="392"/>
        <end position="412"/>
    </location>
</feature>
<evidence type="ECO:0000256" key="1">
    <source>
        <dbReference type="ARBA" id="ARBA00004141"/>
    </source>
</evidence>
<feature type="domain" description="Anoctamin transmembrane" evidence="6">
    <location>
        <begin position="211"/>
        <end position="648"/>
    </location>
</feature>
<dbReference type="InterPro" id="IPR049452">
    <property type="entry name" value="Anoctamin_TM"/>
</dbReference>
<keyword evidence="2 5" id="KW-0812">Transmembrane</keyword>
<keyword evidence="9" id="KW-1185">Reference proteome</keyword>
<dbReference type="PANTHER" id="PTHR12308">
    <property type="entry name" value="ANOCTAMIN"/>
    <property type="match status" value="1"/>
</dbReference>
<feature type="transmembrane region" description="Helical" evidence="5">
    <location>
        <begin position="308"/>
        <end position="334"/>
    </location>
</feature>
<protein>
    <submittedName>
        <fullName evidence="8">9788_t:CDS:1</fullName>
    </submittedName>
</protein>
<evidence type="ECO:0000256" key="3">
    <source>
        <dbReference type="ARBA" id="ARBA00022989"/>
    </source>
</evidence>
<dbReference type="Pfam" id="PF04547">
    <property type="entry name" value="Anoctamin"/>
    <property type="match status" value="1"/>
</dbReference>